<evidence type="ECO:0000313" key="2">
    <source>
        <dbReference type="Proteomes" id="UP001196413"/>
    </source>
</evidence>
<dbReference type="Proteomes" id="UP001196413">
    <property type="component" value="Unassembled WGS sequence"/>
</dbReference>
<protein>
    <submittedName>
        <fullName evidence="1">Uncharacterized protein</fullName>
    </submittedName>
</protein>
<dbReference type="EMBL" id="JAHQIW010004999">
    <property type="protein sequence ID" value="KAJ1364525.1"/>
    <property type="molecule type" value="Genomic_DNA"/>
</dbReference>
<gene>
    <name evidence="1" type="ORF">KIN20_024646</name>
</gene>
<sequence>MKPITTTIAAIVECITFPSSDLSSASIKREKVCMAGDNKNEIIILNEYFPVDADEANQTIEQSSFYTFNTKSLEIPANWRKISKQITVMSATSGLRVKTTLFLLQELN</sequence>
<organism evidence="1 2">
    <name type="scientific">Parelaphostrongylus tenuis</name>
    <name type="common">Meningeal worm</name>
    <dbReference type="NCBI Taxonomy" id="148309"/>
    <lineage>
        <taxon>Eukaryota</taxon>
        <taxon>Metazoa</taxon>
        <taxon>Ecdysozoa</taxon>
        <taxon>Nematoda</taxon>
        <taxon>Chromadorea</taxon>
        <taxon>Rhabditida</taxon>
        <taxon>Rhabditina</taxon>
        <taxon>Rhabditomorpha</taxon>
        <taxon>Strongyloidea</taxon>
        <taxon>Metastrongylidae</taxon>
        <taxon>Parelaphostrongylus</taxon>
    </lineage>
</organism>
<dbReference type="AlphaFoldDB" id="A0AAD5QW34"/>
<name>A0AAD5QW34_PARTN</name>
<proteinExistence type="predicted"/>
<reference evidence="1" key="1">
    <citation type="submission" date="2021-06" db="EMBL/GenBank/DDBJ databases">
        <title>Parelaphostrongylus tenuis whole genome reference sequence.</title>
        <authorList>
            <person name="Garwood T.J."/>
            <person name="Larsen P.A."/>
            <person name="Fountain-Jones N.M."/>
            <person name="Garbe J.R."/>
            <person name="Macchietto M.G."/>
            <person name="Kania S.A."/>
            <person name="Gerhold R.W."/>
            <person name="Richards J.E."/>
            <person name="Wolf T.M."/>
        </authorList>
    </citation>
    <scope>NUCLEOTIDE SEQUENCE</scope>
    <source>
        <strain evidence="1">MNPRO001-30</strain>
        <tissue evidence="1">Meninges</tissue>
    </source>
</reference>
<keyword evidence="2" id="KW-1185">Reference proteome</keyword>
<comment type="caution">
    <text evidence="1">The sequence shown here is derived from an EMBL/GenBank/DDBJ whole genome shotgun (WGS) entry which is preliminary data.</text>
</comment>
<accession>A0AAD5QW34</accession>
<evidence type="ECO:0000313" key="1">
    <source>
        <dbReference type="EMBL" id="KAJ1364525.1"/>
    </source>
</evidence>